<keyword evidence="14" id="KW-1185">Reference proteome</keyword>
<dbReference type="GO" id="GO:0016020">
    <property type="term" value="C:membrane"/>
    <property type="evidence" value="ECO:0007669"/>
    <property type="project" value="TreeGrafter"/>
</dbReference>
<evidence type="ECO:0000256" key="7">
    <source>
        <dbReference type="SAM" id="SignalP"/>
    </source>
</evidence>
<dbReference type="InterPro" id="IPR029018">
    <property type="entry name" value="Hex-like_dom2"/>
</dbReference>
<reference evidence="12" key="2">
    <citation type="submission" date="2016-11" db="EMBL/GenBank/DDBJ databases">
        <authorList>
            <person name="Jaros S."/>
            <person name="Januszkiewicz K."/>
            <person name="Wedrychowicz H."/>
        </authorList>
    </citation>
    <scope>NUCLEOTIDE SEQUENCE [LARGE SCALE GENOMIC DNA]</scope>
    <source>
        <strain evidence="12">DSM 19729</strain>
    </source>
</reference>
<organism evidence="12 13">
    <name type="scientific">Flavobacterium granuli</name>
    <dbReference type="NCBI Taxonomy" id="280093"/>
    <lineage>
        <taxon>Bacteria</taxon>
        <taxon>Pseudomonadati</taxon>
        <taxon>Bacteroidota</taxon>
        <taxon>Flavobacteriia</taxon>
        <taxon>Flavobacteriales</taxon>
        <taxon>Flavobacteriaceae</taxon>
        <taxon>Flavobacterium</taxon>
    </lineage>
</organism>
<dbReference type="Gene3D" id="3.30.379.10">
    <property type="entry name" value="Chitobiase/beta-hexosaminidase domain 2-like"/>
    <property type="match status" value="1"/>
</dbReference>
<dbReference type="Proteomes" id="UP000184384">
    <property type="component" value="Unassembled WGS sequence"/>
</dbReference>
<keyword evidence="7" id="KW-0732">Signal</keyword>
<dbReference type="InterPro" id="IPR017853">
    <property type="entry name" value="GH"/>
</dbReference>
<evidence type="ECO:0000256" key="1">
    <source>
        <dbReference type="ARBA" id="ARBA00001231"/>
    </source>
</evidence>
<dbReference type="PRINTS" id="PR00738">
    <property type="entry name" value="GLHYDRLASE20"/>
</dbReference>
<dbReference type="SUPFAM" id="SSF51445">
    <property type="entry name" value="(Trans)glycosidases"/>
    <property type="match status" value="1"/>
</dbReference>
<evidence type="ECO:0000256" key="4">
    <source>
        <dbReference type="ARBA" id="ARBA00022801"/>
    </source>
</evidence>
<sequence length="873" mass="99389">MKKQIVFLVLLLVFFSANAQQKKVSGLVPGTVFVLKKTTLPDSLFSTYYHQRLTHFRSLPITKNDIVFIGNSITDGAEWSELFADNRIKNRGISGDISAGVLNRIDEIIIRKPAKVFLLIGTNDLPRNTSTDSIFKNITKIAAYLKQESPSTKLYVQSILPVNDVYKKFGGHTSKGEQIKQLNASLKQNATAFNYTYIDLHTPFCDQNGKLIKEFTNDGLHLKGEGYLMWKHLVYPYVFDLESKPSLLPKPQQLKWNNGYFSLTGVTTIVTDNPALAKEALVLKNAMEQKGLNVKLANKVSDAANYIQLRLGKVASPQNQSEAYHLETAKDKIVLTANSSQGVFNGIQTLLQLMRDNVFVDAAEITDWPAFAWRGFMVDVGRNFQSVKLLKQQIDAMAAYKLNIFHFHPTEDIAWRLQSKLYPQLTNPEFMLRDKGEYYTESDLKELINYCKERYITLVPEIDMPGHSAAFKRAMGVDMQSDEGLEIVKNIIKEFCATYDVPYLHLGADEVKITNQKFLPEVIALTESLGKKVIGWEPGGNFTDSVIRQLWMEGATKVSKNQNIKYLDSRHLYLNHMDPLESVVTIFNRQICNLTEGNENALGGIVCVWNDRAVANEEDVMTMNPVYPGMLAFAERSWRGGGNAGWTATIGERDSERAIAFTEFENRLLDQKKQYFKGLDFNYVKQANLVWDIYGPFDNKGDLTKTFAPEKPKFNASKEKPMYKATGGTLVMRHWWAPLISGVIEQPKENTTWYAQTQIWSDEDKQQEFWIGFNNFSRSMNTDSPVAGTWNNLNSLIWVNNELVNPPIWKRPNQKGDLEIPLIDEGYEFREPTKITLKKGWNTVRVKLPVGSFKGSNWQNPVKWMFTFVEVSE</sequence>
<keyword evidence="5" id="KW-0326">Glycosidase</keyword>
<dbReference type="Pfam" id="PF02838">
    <property type="entry name" value="Glyco_hydro_20b"/>
    <property type="match status" value="1"/>
</dbReference>
<evidence type="ECO:0000259" key="10">
    <source>
        <dbReference type="Pfam" id="PF13472"/>
    </source>
</evidence>
<dbReference type="GO" id="GO:0005975">
    <property type="term" value="P:carbohydrate metabolic process"/>
    <property type="evidence" value="ECO:0007669"/>
    <property type="project" value="InterPro"/>
</dbReference>
<evidence type="ECO:0000313" key="13">
    <source>
        <dbReference type="Proteomes" id="UP000184384"/>
    </source>
</evidence>
<dbReference type="InterPro" id="IPR015882">
    <property type="entry name" value="HEX_bac_N"/>
</dbReference>
<feature type="signal peptide" evidence="7">
    <location>
        <begin position="1"/>
        <end position="19"/>
    </location>
</feature>
<gene>
    <name evidence="11" type="ORF">BC624_103363</name>
    <name evidence="12" type="ORF">SAMN05443373_108116</name>
</gene>
<dbReference type="RefSeq" id="WP_072944464.1">
    <property type="nucleotide sequence ID" value="NZ_FQWO01000008.1"/>
</dbReference>
<evidence type="ECO:0000313" key="11">
    <source>
        <dbReference type="EMBL" id="PRZ25270.1"/>
    </source>
</evidence>
<dbReference type="Gene3D" id="3.20.20.80">
    <property type="entry name" value="Glycosidases"/>
    <property type="match status" value="1"/>
</dbReference>
<dbReference type="Pfam" id="PF13472">
    <property type="entry name" value="Lipase_GDSL_2"/>
    <property type="match status" value="1"/>
</dbReference>
<dbReference type="Gene3D" id="3.40.50.1110">
    <property type="entry name" value="SGNH hydrolase"/>
    <property type="match status" value="1"/>
</dbReference>
<dbReference type="Pfam" id="PF00728">
    <property type="entry name" value="Glyco_hydro_20"/>
    <property type="match status" value="1"/>
</dbReference>
<accession>A0A1M5QS11</accession>
<dbReference type="AlphaFoldDB" id="A0A1M5QS11"/>
<evidence type="ECO:0000313" key="14">
    <source>
        <dbReference type="Proteomes" id="UP000237771"/>
    </source>
</evidence>
<dbReference type="InterPro" id="IPR036514">
    <property type="entry name" value="SGNH_hydro_sf"/>
</dbReference>
<dbReference type="GO" id="GO:0030203">
    <property type="term" value="P:glycosaminoglycan metabolic process"/>
    <property type="evidence" value="ECO:0007669"/>
    <property type="project" value="TreeGrafter"/>
</dbReference>
<feature type="domain" description="SGNH hydrolase-type esterase" evidence="10">
    <location>
        <begin position="68"/>
        <end position="227"/>
    </location>
</feature>
<comment type="catalytic activity">
    <reaction evidence="1">
        <text>Hydrolysis of terminal non-reducing N-acetyl-D-hexosamine residues in N-acetyl-beta-D-hexosaminides.</text>
        <dbReference type="EC" id="3.2.1.52"/>
    </reaction>
</comment>
<feature type="domain" description="Glycoside hydrolase family 20 catalytic" evidence="8">
    <location>
        <begin position="371"/>
        <end position="475"/>
    </location>
</feature>
<evidence type="ECO:0000313" key="12">
    <source>
        <dbReference type="EMBL" id="SHH16882.1"/>
    </source>
</evidence>
<feature type="domain" description="Beta-hexosaminidase bacterial type N-terminal" evidence="9">
    <location>
        <begin position="244"/>
        <end position="368"/>
    </location>
</feature>
<evidence type="ECO:0000256" key="6">
    <source>
        <dbReference type="PIRSR" id="PIRSR625705-1"/>
    </source>
</evidence>
<evidence type="ECO:0000256" key="3">
    <source>
        <dbReference type="ARBA" id="ARBA00012663"/>
    </source>
</evidence>
<dbReference type="GO" id="GO:0004563">
    <property type="term" value="F:beta-N-acetylhexosaminidase activity"/>
    <property type="evidence" value="ECO:0007669"/>
    <property type="project" value="UniProtKB-EC"/>
</dbReference>
<dbReference type="EMBL" id="FQWO01000008">
    <property type="protein sequence ID" value="SHH16882.1"/>
    <property type="molecule type" value="Genomic_DNA"/>
</dbReference>
<evidence type="ECO:0000256" key="2">
    <source>
        <dbReference type="ARBA" id="ARBA00006285"/>
    </source>
</evidence>
<dbReference type="STRING" id="280093.SAMN05443373_108116"/>
<comment type="similarity">
    <text evidence="2">Belongs to the glycosyl hydrolase 20 family.</text>
</comment>
<dbReference type="PANTHER" id="PTHR22600">
    <property type="entry name" value="BETA-HEXOSAMINIDASE"/>
    <property type="match status" value="1"/>
</dbReference>
<dbReference type="SUPFAM" id="SSF55545">
    <property type="entry name" value="beta-N-acetylhexosaminidase-like domain"/>
    <property type="match status" value="1"/>
</dbReference>
<reference evidence="13" key="1">
    <citation type="submission" date="2016-11" db="EMBL/GenBank/DDBJ databases">
        <authorList>
            <person name="Varghese N."/>
            <person name="Submissions S."/>
        </authorList>
    </citation>
    <scope>NUCLEOTIDE SEQUENCE [LARGE SCALE GENOMIC DNA]</scope>
    <source>
        <strain evidence="13">DSM 19729</strain>
    </source>
</reference>
<dbReference type="EC" id="3.2.1.52" evidence="3"/>
<feature type="active site" description="Proton donor" evidence="6">
    <location>
        <position position="510"/>
    </location>
</feature>
<dbReference type="PANTHER" id="PTHR22600:SF57">
    <property type="entry name" value="BETA-N-ACETYLHEXOSAMINIDASE"/>
    <property type="match status" value="1"/>
</dbReference>
<feature type="chain" id="PRO_5009913264" description="beta-N-acetylhexosaminidase" evidence="7">
    <location>
        <begin position="20"/>
        <end position="873"/>
    </location>
</feature>
<evidence type="ECO:0000259" key="9">
    <source>
        <dbReference type="Pfam" id="PF02838"/>
    </source>
</evidence>
<dbReference type="InterPro" id="IPR025705">
    <property type="entry name" value="Beta_hexosaminidase_sua/sub"/>
</dbReference>
<dbReference type="InterPro" id="IPR015883">
    <property type="entry name" value="Glyco_hydro_20_cat"/>
</dbReference>
<reference evidence="11 14" key="3">
    <citation type="submission" date="2018-03" db="EMBL/GenBank/DDBJ databases">
        <title>Genomic Encyclopedia of Archaeal and Bacterial Type Strains, Phase II (KMG-II): from individual species to whole genera.</title>
        <authorList>
            <person name="Goeker M."/>
        </authorList>
    </citation>
    <scope>NUCLEOTIDE SEQUENCE [LARGE SCALE GENOMIC DNA]</scope>
    <source>
        <strain evidence="11 14">DSM 17797</strain>
    </source>
</reference>
<dbReference type="SUPFAM" id="SSF52266">
    <property type="entry name" value="SGNH hydrolase"/>
    <property type="match status" value="1"/>
</dbReference>
<keyword evidence="4 12" id="KW-0378">Hydrolase</keyword>
<dbReference type="EMBL" id="PVUB01000003">
    <property type="protein sequence ID" value="PRZ25270.1"/>
    <property type="molecule type" value="Genomic_DNA"/>
</dbReference>
<proteinExistence type="inferred from homology"/>
<evidence type="ECO:0000259" key="8">
    <source>
        <dbReference type="Pfam" id="PF00728"/>
    </source>
</evidence>
<dbReference type="GO" id="GO:0016788">
    <property type="term" value="F:hydrolase activity, acting on ester bonds"/>
    <property type="evidence" value="ECO:0007669"/>
    <property type="project" value="UniProtKB-ARBA"/>
</dbReference>
<protein>
    <recommendedName>
        <fullName evidence="3">beta-N-acetylhexosaminidase</fullName>
        <ecNumber evidence="3">3.2.1.52</ecNumber>
    </recommendedName>
</protein>
<dbReference type="Proteomes" id="UP000237771">
    <property type="component" value="Unassembled WGS sequence"/>
</dbReference>
<name>A0A1M5QS11_9FLAO</name>
<dbReference type="InterPro" id="IPR013830">
    <property type="entry name" value="SGNH_hydro"/>
</dbReference>
<evidence type="ECO:0000256" key="5">
    <source>
        <dbReference type="ARBA" id="ARBA00023295"/>
    </source>
</evidence>